<sequence length="179" mass="19016">MPWVDETGRHEGFLAAVLPDGGEPGPTADGRTVWWAYNGADGPRAVGVRGACRCGWRGVESHPVDFGDDEATEAVEQPTGPYADWEQHVELAEGVIPRDVEQLLATLERRVGELAATRSATALRVVAQIERTAGATADAAVGAGLRNLLSWEGIGRALGSGPEQARERFGHLAPEGDLR</sequence>
<evidence type="ECO:0000313" key="2">
    <source>
        <dbReference type="EMBL" id="TWF96291.1"/>
    </source>
</evidence>
<name>A0A561UAA2_9ACTN</name>
<dbReference type="Proteomes" id="UP000317940">
    <property type="component" value="Unassembled WGS sequence"/>
</dbReference>
<evidence type="ECO:0000313" key="3">
    <source>
        <dbReference type="Proteomes" id="UP000317940"/>
    </source>
</evidence>
<comment type="caution">
    <text evidence="2">The sequence shown here is derived from an EMBL/GenBank/DDBJ whole genome shotgun (WGS) entry which is preliminary data.</text>
</comment>
<feature type="region of interest" description="Disordered" evidence="1">
    <location>
        <begin position="160"/>
        <end position="179"/>
    </location>
</feature>
<keyword evidence="3" id="KW-1185">Reference proteome</keyword>
<dbReference type="RefSeq" id="WP_170304793.1">
    <property type="nucleotide sequence ID" value="NZ_VIWT01000001.1"/>
</dbReference>
<reference evidence="2 3" key="1">
    <citation type="submission" date="2019-06" db="EMBL/GenBank/DDBJ databases">
        <title>Sequencing the genomes of 1000 actinobacteria strains.</title>
        <authorList>
            <person name="Klenk H.-P."/>
        </authorList>
    </citation>
    <scope>NUCLEOTIDE SEQUENCE [LARGE SCALE GENOMIC DNA]</scope>
    <source>
        <strain evidence="2 3">DSM 44826</strain>
    </source>
</reference>
<dbReference type="AlphaFoldDB" id="A0A561UAA2"/>
<feature type="compositionally biased region" description="Basic and acidic residues" evidence="1">
    <location>
        <begin position="164"/>
        <end position="179"/>
    </location>
</feature>
<dbReference type="EMBL" id="VIWT01000001">
    <property type="protein sequence ID" value="TWF96291.1"/>
    <property type="molecule type" value="Genomic_DNA"/>
</dbReference>
<evidence type="ECO:0000256" key="1">
    <source>
        <dbReference type="SAM" id="MobiDB-lite"/>
    </source>
</evidence>
<gene>
    <name evidence="2" type="ORF">FHX73_1155</name>
</gene>
<organism evidence="2 3">
    <name type="scientific">Kitasatospora viridis</name>
    <dbReference type="NCBI Taxonomy" id="281105"/>
    <lineage>
        <taxon>Bacteria</taxon>
        <taxon>Bacillati</taxon>
        <taxon>Actinomycetota</taxon>
        <taxon>Actinomycetes</taxon>
        <taxon>Kitasatosporales</taxon>
        <taxon>Streptomycetaceae</taxon>
        <taxon>Kitasatospora</taxon>
    </lineage>
</organism>
<protein>
    <submittedName>
        <fullName evidence="2">Uncharacterized protein</fullName>
    </submittedName>
</protein>
<proteinExistence type="predicted"/>
<accession>A0A561UAA2</accession>